<keyword evidence="4" id="KW-0238">DNA-binding</keyword>
<feature type="coiled-coil region" evidence="6">
    <location>
        <begin position="86"/>
        <end position="113"/>
    </location>
</feature>
<feature type="region of interest" description="Disordered" evidence="7">
    <location>
        <begin position="131"/>
        <end position="157"/>
    </location>
</feature>
<keyword evidence="5" id="KW-0804">Transcription</keyword>
<dbReference type="Proteomes" id="UP001244297">
    <property type="component" value="Unassembled WGS sequence"/>
</dbReference>
<sequence length="157" mass="17213">MSAAPLTIGEAARRTGVSAKMIRWYEATGLLPPAVRSESGYRHYGEADLHTLRFIRRARDLGFSVDGIADLLALWRDRARPSAGVKAIAQEQIADLRRRIAELEGMARTLEHLSDACCGDDRPECPILDDLAAADRAPMPRPSRRGLPGRGPARKSV</sequence>
<keyword evidence="10" id="KW-1185">Reference proteome</keyword>
<evidence type="ECO:0000256" key="5">
    <source>
        <dbReference type="ARBA" id="ARBA00023163"/>
    </source>
</evidence>
<dbReference type="InterPro" id="IPR047057">
    <property type="entry name" value="MerR_fam"/>
</dbReference>
<accession>A0ABT8AJ04</accession>
<evidence type="ECO:0000313" key="10">
    <source>
        <dbReference type="Proteomes" id="UP001244297"/>
    </source>
</evidence>
<keyword evidence="2" id="KW-0963">Cytoplasm</keyword>
<keyword evidence="6" id="KW-0175">Coiled coil</keyword>
<comment type="subcellular location">
    <subcellularLocation>
        <location evidence="1">Cytoplasm</location>
    </subcellularLocation>
</comment>
<dbReference type="PROSITE" id="PS00552">
    <property type="entry name" value="HTH_MERR_1"/>
    <property type="match status" value="1"/>
</dbReference>
<dbReference type="InterPro" id="IPR000551">
    <property type="entry name" value="MerR-type_HTH_dom"/>
</dbReference>
<dbReference type="SUPFAM" id="SSF46955">
    <property type="entry name" value="Putative DNA-binding domain"/>
    <property type="match status" value="1"/>
</dbReference>
<dbReference type="PANTHER" id="PTHR30204:SF94">
    <property type="entry name" value="HEAVY METAL-DEPENDENT TRANSCRIPTIONAL REGULATOR HI_0293-RELATED"/>
    <property type="match status" value="1"/>
</dbReference>
<feature type="domain" description="HTH merR-type" evidence="8">
    <location>
        <begin position="5"/>
        <end position="74"/>
    </location>
</feature>
<dbReference type="SMART" id="SM00422">
    <property type="entry name" value="HTH_MERR"/>
    <property type="match status" value="1"/>
</dbReference>
<dbReference type="PROSITE" id="PS50937">
    <property type="entry name" value="HTH_MERR_2"/>
    <property type="match status" value="1"/>
</dbReference>
<dbReference type="Gene3D" id="1.10.1660.10">
    <property type="match status" value="1"/>
</dbReference>
<evidence type="ECO:0000259" key="8">
    <source>
        <dbReference type="PROSITE" id="PS50937"/>
    </source>
</evidence>
<reference evidence="10" key="1">
    <citation type="journal article" date="2019" name="Int. J. Syst. Evol. Microbiol.">
        <title>The Global Catalogue of Microorganisms (GCM) 10K type strain sequencing project: providing services to taxonomists for standard genome sequencing and annotation.</title>
        <authorList>
            <consortium name="The Broad Institute Genomics Platform"/>
            <consortium name="The Broad Institute Genome Sequencing Center for Infectious Disease"/>
            <person name="Wu L."/>
            <person name="Ma J."/>
        </authorList>
    </citation>
    <scope>NUCLEOTIDE SEQUENCE [LARGE SCALE GENOMIC DNA]</scope>
    <source>
        <strain evidence="10">CECT 7806</strain>
    </source>
</reference>
<comment type="caution">
    <text evidence="9">The sequence shown here is derived from an EMBL/GenBank/DDBJ whole genome shotgun (WGS) entry which is preliminary data.</text>
</comment>
<evidence type="ECO:0000256" key="3">
    <source>
        <dbReference type="ARBA" id="ARBA00023015"/>
    </source>
</evidence>
<name>A0ABT8AJ04_9HYPH</name>
<dbReference type="PANTHER" id="PTHR30204">
    <property type="entry name" value="REDOX-CYCLING DRUG-SENSING TRANSCRIPTIONAL ACTIVATOR SOXR"/>
    <property type="match status" value="1"/>
</dbReference>
<evidence type="ECO:0000256" key="6">
    <source>
        <dbReference type="SAM" id="Coils"/>
    </source>
</evidence>
<dbReference type="NCBIfam" id="TIGR02044">
    <property type="entry name" value="CueR"/>
    <property type="match status" value="1"/>
</dbReference>
<dbReference type="RefSeq" id="WP_238286675.1">
    <property type="nucleotide sequence ID" value="NZ_BPQS01000007.1"/>
</dbReference>
<evidence type="ECO:0000313" key="9">
    <source>
        <dbReference type="EMBL" id="MDN3569501.1"/>
    </source>
</evidence>
<dbReference type="Pfam" id="PF13411">
    <property type="entry name" value="MerR_1"/>
    <property type="match status" value="1"/>
</dbReference>
<evidence type="ECO:0000256" key="1">
    <source>
        <dbReference type="ARBA" id="ARBA00004496"/>
    </source>
</evidence>
<evidence type="ECO:0000256" key="7">
    <source>
        <dbReference type="SAM" id="MobiDB-lite"/>
    </source>
</evidence>
<protein>
    <submittedName>
        <fullName evidence="9">Cu(I)-responsive transcriptional regulator</fullName>
    </submittedName>
</protein>
<evidence type="ECO:0000256" key="2">
    <source>
        <dbReference type="ARBA" id="ARBA00022490"/>
    </source>
</evidence>
<dbReference type="InterPro" id="IPR009061">
    <property type="entry name" value="DNA-bd_dom_put_sf"/>
</dbReference>
<organism evidence="9 10">
    <name type="scientific">Methylobacterium longum</name>
    <dbReference type="NCBI Taxonomy" id="767694"/>
    <lineage>
        <taxon>Bacteria</taxon>
        <taxon>Pseudomonadati</taxon>
        <taxon>Pseudomonadota</taxon>
        <taxon>Alphaproteobacteria</taxon>
        <taxon>Hyphomicrobiales</taxon>
        <taxon>Methylobacteriaceae</taxon>
        <taxon>Methylobacterium</taxon>
    </lineage>
</organism>
<dbReference type="PRINTS" id="PR00040">
    <property type="entry name" value="HTHMERR"/>
</dbReference>
<proteinExistence type="predicted"/>
<evidence type="ECO:0000256" key="4">
    <source>
        <dbReference type="ARBA" id="ARBA00023125"/>
    </source>
</evidence>
<keyword evidence="3" id="KW-0805">Transcription regulation</keyword>
<dbReference type="InterPro" id="IPR011789">
    <property type="entry name" value="CueR"/>
</dbReference>
<dbReference type="EMBL" id="JAUFPT010000006">
    <property type="protein sequence ID" value="MDN3569501.1"/>
    <property type="molecule type" value="Genomic_DNA"/>
</dbReference>
<gene>
    <name evidence="9" type="primary">cueR</name>
    <name evidence="9" type="ORF">QWZ18_02540</name>
</gene>
<dbReference type="CDD" id="cd01108">
    <property type="entry name" value="HTH_CueR"/>
    <property type="match status" value="1"/>
</dbReference>